<keyword evidence="5 8" id="KW-0067">ATP-binding</keyword>
<evidence type="ECO:0000313" key="11">
    <source>
        <dbReference type="Proteomes" id="UP000187408"/>
    </source>
</evidence>
<evidence type="ECO:0000256" key="4">
    <source>
        <dbReference type="ARBA" id="ARBA00022833"/>
    </source>
</evidence>
<gene>
    <name evidence="8" type="primary">dnaX</name>
    <name evidence="10" type="ORF">BLW93_06710</name>
</gene>
<dbReference type="OrthoDB" id="9810148at2"/>
<comment type="caution">
    <text evidence="10">The sequence shown here is derived from an EMBL/GenBank/DDBJ whole genome shotgun (WGS) entry which is preliminary data.</text>
</comment>
<dbReference type="InterPro" id="IPR012763">
    <property type="entry name" value="DNA_pol_III_sug/sutau_N"/>
</dbReference>
<dbReference type="InterPro" id="IPR050238">
    <property type="entry name" value="DNA_Rep/Repair_Clamp_Loader"/>
</dbReference>
<keyword evidence="11" id="KW-1185">Reference proteome</keyword>
<dbReference type="FunFam" id="3.40.50.300:FF:000014">
    <property type="entry name" value="DNA polymerase III subunit gamma/tau"/>
    <property type="match status" value="1"/>
</dbReference>
<sequence length="466" mass="52698">MGYLAIPRKYRPSKFSDVVGQEHVTETIKNAIKTGKLAHAYIFAGPRGVGKTTTARIIAKALNCENPQDGEPCNSCSICEAINKGAFPDVIEIDAASNRGIDQIRELRETVFYSPSRGKYKVYIIDEFHMLTKEAFNALLKTLEEPPEHVVFILATTELDKIPATILSRCQRFLFKKVPERRIIETLADICDKENVNFETKALKLVAVASEGCLRDAESLLDQLIALSSGNITTEIASRFLGVLGSNILQELLQKGIEGDRKRLKESLNQLESTGYNPSTITRQLLSFIEEEFLKEESIWNEDELTVAFEIISKNLKTIDSHPFPFTALLFTLYKLSYFKDLKKLSELLKNGISVSPSKTEELKKNSDESEIKDKNGFDLSHYIKEVIKGKNLVEIIPKNMTAYERLEAKKKELEIKYGKRVMIVKLQQNNKNKTVKLDPESEKKVDKIVSLFNAKIVPGYPRKAK</sequence>
<dbReference type="InterPro" id="IPR004622">
    <property type="entry name" value="DNA_pol_HolB"/>
</dbReference>
<keyword evidence="3 8" id="KW-0547">Nucleotide-binding</keyword>
<dbReference type="EC" id="2.7.7.7" evidence="8"/>
<comment type="function">
    <text evidence="8">DNA polymerase III is a complex, multichain enzyme responsible for most of the replicative synthesis in bacteria. This DNA polymerase also exhibits 3' to 5' exonuclease activity.</text>
</comment>
<dbReference type="NCBIfam" id="NF004046">
    <property type="entry name" value="PRK05563.1"/>
    <property type="match status" value="1"/>
</dbReference>
<dbReference type="InterPro" id="IPR027417">
    <property type="entry name" value="P-loop_NTPase"/>
</dbReference>
<evidence type="ECO:0000313" key="10">
    <source>
        <dbReference type="EMBL" id="OMH40158.1"/>
    </source>
</evidence>
<protein>
    <recommendedName>
        <fullName evidence="8">DNA polymerase III subunit gamma/tau</fullName>
        <ecNumber evidence="8">2.7.7.7</ecNumber>
    </recommendedName>
</protein>
<name>A0A1R1MK15_9BACT</name>
<comment type="similarity">
    <text evidence="1 8">Belongs to the DnaX/STICHEL family.</text>
</comment>
<dbReference type="GO" id="GO:0006261">
    <property type="term" value="P:DNA-templated DNA replication"/>
    <property type="evidence" value="ECO:0007669"/>
    <property type="project" value="TreeGrafter"/>
</dbReference>
<reference evidence="10 11" key="1">
    <citation type="submission" date="2016-10" db="EMBL/GenBank/DDBJ databases">
        <title>Genome sequence of a sulfur-reducing bacterium Desulfurobacterium indicum K6013.</title>
        <authorList>
            <person name="Cao J."/>
            <person name="Shao Z."/>
            <person name="Alain K."/>
            <person name="Jebbar M."/>
        </authorList>
    </citation>
    <scope>NUCLEOTIDE SEQUENCE [LARGE SCALE GENOMIC DNA]</scope>
    <source>
        <strain evidence="10 11">K6013</strain>
    </source>
</reference>
<keyword evidence="6 8" id="KW-0239">DNA-directed DNA polymerase</keyword>
<keyword evidence="8" id="KW-0235">DNA replication</keyword>
<accession>A0A1R1MK15</accession>
<evidence type="ECO:0000259" key="9">
    <source>
        <dbReference type="SMART" id="SM00382"/>
    </source>
</evidence>
<dbReference type="GO" id="GO:0005524">
    <property type="term" value="F:ATP binding"/>
    <property type="evidence" value="ECO:0007669"/>
    <property type="project" value="UniProtKB-KW"/>
</dbReference>
<evidence type="ECO:0000256" key="6">
    <source>
        <dbReference type="ARBA" id="ARBA00022932"/>
    </source>
</evidence>
<keyword evidence="8" id="KW-0548">Nucleotidyltransferase</keyword>
<dbReference type="Pfam" id="PF22608">
    <property type="entry name" value="DNAX_ATPase_lid"/>
    <property type="match status" value="1"/>
</dbReference>
<evidence type="ECO:0000256" key="7">
    <source>
        <dbReference type="ARBA" id="ARBA00049244"/>
    </source>
</evidence>
<dbReference type="PANTHER" id="PTHR11669:SF0">
    <property type="entry name" value="PROTEIN STICHEL-LIKE 2"/>
    <property type="match status" value="1"/>
</dbReference>
<dbReference type="CDD" id="cd18137">
    <property type="entry name" value="HLD_clamp_pol_III_gamma_tau"/>
    <property type="match status" value="1"/>
</dbReference>
<evidence type="ECO:0000256" key="3">
    <source>
        <dbReference type="ARBA" id="ARBA00022741"/>
    </source>
</evidence>
<dbReference type="GO" id="GO:0003887">
    <property type="term" value="F:DNA-directed DNA polymerase activity"/>
    <property type="evidence" value="ECO:0007669"/>
    <property type="project" value="UniProtKB-KW"/>
</dbReference>
<keyword evidence="4" id="KW-0862">Zinc</keyword>
<organism evidence="10 11">
    <name type="scientific">Desulfurobacterium indicum</name>
    <dbReference type="NCBI Taxonomy" id="1914305"/>
    <lineage>
        <taxon>Bacteria</taxon>
        <taxon>Pseudomonadati</taxon>
        <taxon>Aquificota</taxon>
        <taxon>Aquificia</taxon>
        <taxon>Desulfurobacteriales</taxon>
        <taxon>Desulfurobacteriaceae</taxon>
        <taxon>Desulfurobacterium</taxon>
    </lineage>
</organism>
<evidence type="ECO:0000256" key="8">
    <source>
        <dbReference type="RuleBase" id="RU364063"/>
    </source>
</evidence>
<dbReference type="PANTHER" id="PTHR11669">
    <property type="entry name" value="REPLICATION FACTOR C / DNA POLYMERASE III GAMMA-TAU SUBUNIT"/>
    <property type="match status" value="1"/>
</dbReference>
<dbReference type="GO" id="GO:0046872">
    <property type="term" value="F:metal ion binding"/>
    <property type="evidence" value="ECO:0007669"/>
    <property type="project" value="UniProtKB-KW"/>
</dbReference>
<proteinExistence type="inferred from homology"/>
<dbReference type="InterPro" id="IPR001270">
    <property type="entry name" value="ClpA/B"/>
</dbReference>
<dbReference type="Gene3D" id="3.40.50.300">
    <property type="entry name" value="P-loop containing nucleotide triphosphate hydrolases"/>
    <property type="match status" value="1"/>
</dbReference>
<dbReference type="NCBIfam" id="TIGR02397">
    <property type="entry name" value="dnaX_nterm"/>
    <property type="match status" value="1"/>
</dbReference>
<dbReference type="InterPro" id="IPR045085">
    <property type="entry name" value="HLD_clamp_pol_III_gamma_tau"/>
</dbReference>
<dbReference type="STRING" id="1914305.BLW93_06710"/>
<dbReference type="CDD" id="cd00009">
    <property type="entry name" value="AAA"/>
    <property type="match status" value="1"/>
</dbReference>
<dbReference type="GO" id="GO:0008408">
    <property type="term" value="F:3'-5' exonuclease activity"/>
    <property type="evidence" value="ECO:0007669"/>
    <property type="project" value="InterPro"/>
</dbReference>
<keyword evidence="8" id="KW-0808">Transferase</keyword>
<comment type="catalytic activity">
    <reaction evidence="7 8">
        <text>DNA(n) + a 2'-deoxyribonucleoside 5'-triphosphate = DNA(n+1) + diphosphate</text>
        <dbReference type="Rhea" id="RHEA:22508"/>
        <dbReference type="Rhea" id="RHEA-COMP:17339"/>
        <dbReference type="Rhea" id="RHEA-COMP:17340"/>
        <dbReference type="ChEBI" id="CHEBI:33019"/>
        <dbReference type="ChEBI" id="CHEBI:61560"/>
        <dbReference type="ChEBI" id="CHEBI:173112"/>
        <dbReference type="EC" id="2.7.7.7"/>
    </reaction>
</comment>
<dbReference type="GO" id="GO:0009360">
    <property type="term" value="C:DNA polymerase III complex"/>
    <property type="evidence" value="ECO:0007669"/>
    <property type="project" value="InterPro"/>
</dbReference>
<dbReference type="RefSeq" id="WP_076713348.1">
    <property type="nucleotide sequence ID" value="NZ_MOEN01000026.1"/>
</dbReference>
<comment type="subunit">
    <text evidence="8">DNA polymerase III contains a core (composed of alpha, epsilon and theta chains) that associates with a tau subunit. This core dimerizes to form the POLIII' complex. PolIII' associates with the gamma complex (composed of gamma, delta, delta', psi and chi chains) and with the beta chain to form the complete DNA polymerase III complex.</text>
</comment>
<dbReference type="EMBL" id="MOEN01000026">
    <property type="protein sequence ID" value="OMH40158.1"/>
    <property type="molecule type" value="Genomic_DNA"/>
</dbReference>
<keyword evidence="2" id="KW-0479">Metal-binding</keyword>
<dbReference type="InterPro" id="IPR003593">
    <property type="entry name" value="AAA+_ATPase"/>
</dbReference>
<evidence type="ECO:0000256" key="5">
    <source>
        <dbReference type="ARBA" id="ARBA00022840"/>
    </source>
</evidence>
<feature type="domain" description="AAA+ ATPase" evidence="9">
    <location>
        <begin position="37"/>
        <end position="179"/>
    </location>
</feature>
<dbReference type="NCBIfam" id="TIGR00678">
    <property type="entry name" value="holB"/>
    <property type="match status" value="1"/>
</dbReference>
<dbReference type="Gene3D" id="1.10.8.60">
    <property type="match status" value="1"/>
</dbReference>
<dbReference type="FunFam" id="1.10.8.60:FF:000013">
    <property type="entry name" value="DNA polymerase III subunit gamma/tau"/>
    <property type="match status" value="1"/>
</dbReference>
<dbReference type="SMART" id="SM00382">
    <property type="entry name" value="AAA"/>
    <property type="match status" value="1"/>
</dbReference>
<dbReference type="AlphaFoldDB" id="A0A1R1MK15"/>
<dbReference type="PRINTS" id="PR00300">
    <property type="entry name" value="CLPPROTEASEA"/>
</dbReference>
<dbReference type="Proteomes" id="UP000187408">
    <property type="component" value="Unassembled WGS sequence"/>
</dbReference>
<dbReference type="Pfam" id="PF13177">
    <property type="entry name" value="DNA_pol3_delta2"/>
    <property type="match status" value="1"/>
</dbReference>
<evidence type="ECO:0000256" key="1">
    <source>
        <dbReference type="ARBA" id="ARBA00006360"/>
    </source>
</evidence>
<evidence type="ECO:0000256" key="2">
    <source>
        <dbReference type="ARBA" id="ARBA00022723"/>
    </source>
</evidence>
<dbReference type="SUPFAM" id="SSF52540">
    <property type="entry name" value="P-loop containing nucleoside triphosphate hydrolases"/>
    <property type="match status" value="1"/>
</dbReference>